<dbReference type="OrthoDB" id="9805026at2"/>
<keyword evidence="10 15" id="KW-0479">Metal-binding</keyword>
<feature type="binding site" evidence="15">
    <location>
        <position position="58"/>
    </location>
    <ligand>
        <name>Mg(2+)</name>
        <dbReference type="ChEBI" id="CHEBI:18420"/>
    </ligand>
</feature>
<evidence type="ECO:0000256" key="2">
    <source>
        <dbReference type="ARBA" id="ARBA00004496"/>
    </source>
</evidence>
<dbReference type="GO" id="GO:0003725">
    <property type="term" value="F:double-stranded RNA binding"/>
    <property type="evidence" value="ECO:0007669"/>
    <property type="project" value="TreeGrafter"/>
</dbReference>
<evidence type="ECO:0000256" key="14">
    <source>
        <dbReference type="ARBA" id="ARBA00022884"/>
    </source>
</evidence>
<organism evidence="18 19">
    <name type="scientific">Spirochaeta lutea</name>
    <dbReference type="NCBI Taxonomy" id="1480694"/>
    <lineage>
        <taxon>Bacteria</taxon>
        <taxon>Pseudomonadati</taxon>
        <taxon>Spirochaetota</taxon>
        <taxon>Spirochaetia</taxon>
        <taxon>Spirochaetales</taxon>
        <taxon>Spirochaetaceae</taxon>
        <taxon>Spirochaeta</taxon>
    </lineage>
</organism>
<keyword evidence="19" id="KW-1185">Reference proteome</keyword>
<evidence type="ECO:0000256" key="4">
    <source>
        <dbReference type="ARBA" id="ARBA00011738"/>
    </source>
</evidence>
<dbReference type="GO" id="GO:0006397">
    <property type="term" value="P:mRNA processing"/>
    <property type="evidence" value="ECO:0007669"/>
    <property type="project" value="UniProtKB-UniRule"/>
</dbReference>
<dbReference type="SMART" id="SM00535">
    <property type="entry name" value="RIBOc"/>
    <property type="match status" value="1"/>
</dbReference>
<evidence type="ECO:0000256" key="6">
    <source>
        <dbReference type="ARBA" id="ARBA00022552"/>
    </source>
</evidence>
<keyword evidence="9 15" id="KW-0540">Nuclease</keyword>
<feature type="binding site" evidence="15">
    <location>
        <position position="131"/>
    </location>
    <ligand>
        <name>Mg(2+)</name>
        <dbReference type="ChEBI" id="CHEBI:18420"/>
    </ligand>
</feature>
<keyword evidence="5 15" id="KW-0963">Cytoplasm</keyword>
<dbReference type="Gene3D" id="1.10.1520.10">
    <property type="entry name" value="Ribonuclease III domain"/>
    <property type="match status" value="1"/>
</dbReference>
<dbReference type="EMBL" id="JNUP01000001">
    <property type="protein sequence ID" value="KGE73938.1"/>
    <property type="molecule type" value="Genomic_DNA"/>
</dbReference>
<dbReference type="eggNOG" id="COG0571">
    <property type="taxonomic scope" value="Bacteria"/>
</dbReference>
<keyword evidence="8 15" id="KW-0819">tRNA processing</keyword>
<evidence type="ECO:0000256" key="8">
    <source>
        <dbReference type="ARBA" id="ARBA00022694"/>
    </source>
</evidence>
<reference evidence="18 19" key="1">
    <citation type="submission" date="2014-05" db="EMBL/GenBank/DDBJ databases">
        <title>De novo Genome Sequence of Spirocheata sp.</title>
        <authorList>
            <person name="Shivani Y."/>
            <person name="Subhash Y."/>
            <person name="Tushar L."/>
            <person name="Sasikala C."/>
            <person name="Ramana C.V."/>
        </authorList>
    </citation>
    <scope>NUCLEOTIDE SEQUENCE [LARGE SCALE GENOMIC DNA]</scope>
    <source>
        <strain evidence="18 19">JC230</strain>
    </source>
</reference>
<dbReference type="GO" id="GO:0042802">
    <property type="term" value="F:identical protein binding"/>
    <property type="evidence" value="ECO:0007669"/>
    <property type="project" value="UniProtKB-ARBA"/>
</dbReference>
<gene>
    <name evidence="15" type="primary">rnc</name>
    <name evidence="18" type="ORF">DC28_01810</name>
</gene>
<evidence type="ECO:0000259" key="16">
    <source>
        <dbReference type="PROSITE" id="PS50137"/>
    </source>
</evidence>
<dbReference type="PROSITE" id="PS50142">
    <property type="entry name" value="RNASE_3_2"/>
    <property type="match status" value="1"/>
</dbReference>
<dbReference type="PANTHER" id="PTHR11207:SF0">
    <property type="entry name" value="RIBONUCLEASE 3"/>
    <property type="match status" value="1"/>
</dbReference>
<accession>A0A098R2P7</accession>
<comment type="subunit">
    <text evidence="4 15">Homodimer.</text>
</comment>
<dbReference type="FunFam" id="1.10.1520.10:FF:000001">
    <property type="entry name" value="Ribonuclease 3"/>
    <property type="match status" value="1"/>
</dbReference>
<comment type="function">
    <text evidence="15">Digests double-stranded RNA. Involved in the processing of primary rRNA transcript to yield the immediate precursors to the large and small rRNAs (23S and 16S). Processes some mRNAs, and tRNAs when they are encoded in the rRNA operon. Processes pre-crRNA and tracrRNA of type II CRISPR loci if present in the organism.</text>
</comment>
<protein>
    <recommendedName>
        <fullName evidence="15">Ribonuclease 3</fullName>
        <ecNumber evidence="15">3.1.26.3</ecNumber>
    </recommendedName>
    <alternativeName>
        <fullName evidence="15">Ribonuclease III</fullName>
        <shortName evidence="15">RNase III</shortName>
    </alternativeName>
</protein>
<keyword evidence="6 15" id="KW-0698">rRNA processing</keyword>
<dbReference type="FunFam" id="3.30.160.20:FF:000003">
    <property type="entry name" value="Ribonuclease 3"/>
    <property type="match status" value="1"/>
</dbReference>
<dbReference type="InterPro" id="IPR036389">
    <property type="entry name" value="RNase_III_sf"/>
</dbReference>
<comment type="catalytic activity">
    <reaction evidence="1 15">
        <text>Endonucleolytic cleavage to 5'-phosphomonoester.</text>
        <dbReference type="EC" id="3.1.26.3"/>
    </reaction>
</comment>
<evidence type="ECO:0000256" key="1">
    <source>
        <dbReference type="ARBA" id="ARBA00000109"/>
    </source>
</evidence>
<evidence type="ECO:0000256" key="13">
    <source>
        <dbReference type="ARBA" id="ARBA00022842"/>
    </source>
</evidence>
<dbReference type="PANTHER" id="PTHR11207">
    <property type="entry name" value="RIBONUCLEASE III"/>
    <property type="match status" value="1"/>
</dbReference>
<dbReference type="Pfam" id="PF00035">
    <property type="entry name" value="dsrm"/>
    <property type="match status" value="1"/>
</dbReference>
<dbReference type="SUPFAM" id="SSF69065">
    <property type="entry name" value="RNase III domain-like"/>
    <property type="match status" value="1"/>
</dbReference>
<dbReference type="GO" id="GO:0006364">
    <property type="term" value="P:rRNA processing"/>
    <property type="evidence" value="ECO:0007669"/>
    <property type="project" value="UniProtKB-UniRule"/>
</dbReference>
<feature type="domain" description="RNase III" evidence="17">
    <location>
        <begin position="17"/>
        <end position="145"/>
    </location>
</feature>
<evidence type="ECO:0000256" key="9">
    <source>
        <dbReference type="ARBA" id="ARBA00022722"/>
    </source>
</evidence>
<dbReference type="HAMAP" id="MF_00104">
    <property type="entry name" value="RNase_III"/>
    <property type="match status" value="1"/>
</dbReference>
<dbReference type="EC" id="3.1.26.3" evidence="15"/>
<comment type="subcellular location">
    <subcellularLocation>
        <location evidence="2 15">Cytoplasm</location>
    </subcellularLocation>
</comment>
<dbReference type="CDD" id="cd00593">
    <property type="entry name" value="RIBOc"/>
    <property type="match status" value="1"/>
</dbReference>
<dbReference type="Proteomes" id="UP000029692">
    <property type="component" value="Unassembled WGS sequence"/>
</dbReference>
<dbReference type="SUPFAM" id="SSF54768">
    <property type="entry name" value="dsRNA-binding domain-like"/>
    <property type="match status" value="1"/>
</dbReference>
<dbReference type="Gene3D" id="3.30.160.20">
    <property type="match status" value="1"/>
</dbReference>
<evidence type="ECO:0000256" key="5">
    <source>
        <dbReference type="ARBA" id="ARBA00022490"/>
    </source>
</evidence>
<feature type="binding site" evidence="15">
    <location>
        <position position="134"/>
    </location>
    <ligand>
        <name>Mg(2+)</name>
        <dbReference type="ChEBI" id="CHEBI:18420"/>
    </ligand>
</feature>
<keyword evidence="15" id="KW-0699">rRNA-binding</keyword>
<evidence type="ECO:0000256" key="3">
    <source>
        <dbReference type="ARBA" id="ARBA00010183"/>
    </source>
</evidence>
<dbReference type="STRING" id="1480694.DC28_01810"/>
<dbReference type="GO" id="GO:0010468">
    <property type="term" value="P:regulation of gene expression"/>
    <property type="evidence" value="ECO:0007669"/>
    <property type="project" value="TreeGrafter"/>
</dbReference>
<feature type="active site" evidence="15">
    <location>
        <position position="62"/>
    </location>
</feature>
<comment type="cofactor">
    <cofactor evidence="15">
        <name>Mg(2+)</name>
        <dbReference type="ChEBI" id="CHEBI:18420"/>
    </cofactor>
</comment>
<evidence type="ECO:0000313" key="19">
    <source>
        <dbReference type="Proteomes" id="UP000029692"/>
    </source>
</evidence>
<comment type="similarity">
    <text evidence="3">Belongs to the ribonuclease III family.</text>
</comment>
<dbReference type="PROSITE" id="PS00517">
    <property type="entry name" value="RNASE_3_1"/>
    <property type="match status" value="1"/>
</dbReference>
<dbReference type="InterPro" id="IPR011907">
    <property type="entry name" value="RNase_III"/>
</dbReference>
<feature type="active site" evidence="15">
    <location>
        <position position="134"/>
    </location>
</feature>
<dbReference type="SMART" id="SM00358">
    <property type="entry name" value="DSRM"/>
    <property type="match status" value="1"/>
</dbReference>
<keyword evidence="14 15" id="KW-0694">RNA-binding</keyword>
<keyword evidence="11 15" id="KW-0255">Endonuclease</keyword>
<dbReference type="GO" id="GO:0019843">
    <property type="term" value="F:rRNA binding"/>
    <property type="evidence" value="ECO:0007669"/>
    <property type="project" value="UniProtKB-KW"/>
</dbReference>
<evidence type="ECO:0000256" key="11">
    <source>
        <dbReference type="ARBA" id="ARBA00022759"/>
    </source>
</evidence>
<dbReference type="GO" id="GO:0008033">
    <property type="term" value="P:tRNA processing"/>
    <property type="evidence" value="ECO:0007669"/>
    <property type="project" value="UniProtKB-KW"/>
</dbReference>
<evidence type="ECO:0000256" key="10">
    <source>
        <dbReference type="ARBA" id="ARBA00022723"/>
    </source>
</evidence>
<dbReference type="PROSITE" id="PS50137">
    <property type="entry name" value="DS_RBD"/>
    <property type="match status" value="1"/>
</dbReference>
<feature type="domain" description="DRBM" evidence="16">
    <location>
        <begin position="172"/>
        <end position="241"/>
    </location>
</feature>
<dbReference type="CDD" id="cd10845">
    <property type="entry name" value="DSRM_RNAse_III_family"/>
    <property type="match status" value="1"/>
</dbReference>
<dbReference type="AlphaFoldDB" id="A0A098R2P7"/>
<name>A0A098R2P7_9SPIO</name>
<dbReference type="Pfam" id="PF14622">
    <property type="entry name" value="Ribonucleas_3_3"/>
    <property type="match status" value="1"/>
</dbReference>
<dbReference type="InterPro" id="IPR014720">
    <property type="entry name" value="dsRBD_dom"/>
</dbReference>
<dbReference type="GO" id="GO:0004525">
    <property type="term" value="F:ribonuclease III activity"/>
    <property type="evidence" value="ECO:0007669"/>
    <property type="project" value="UniProtKB-UniRule"/>
</dbReference>
<dbReference type="InterPro" id="IPR000999">
    <property type="entry name" value="RNase_III_dom"/>
</dbReference>
<evidence type="ECO:0000256" key="12">
    <source>
        <dbReference type="ARBA" id="ARBA00022801"/>
    </source>
</evidence>
<keyword evidence="13 15" id="KW-0460">Magnesium</keyword>
<comment type="caution">
    <text evidence="18">The sequence shown here is derived from an EMBL/GenBank/DDBJ whole genome shotgun (WGS) entry which is preliminary data.</text>
</comment>
<evidence type="ECO:0000313" key="18">
    <source>
        <dbReference type="EMBL" id="KGE73938.1"/>
    </source>
</evidence>
<evidence type="ECO:0000256" key="7">
    <source>
        <dbReference type="ARBA" id="ARBA00022664"/>
    </source>
</evidence>
<dbReference type="GO" id="GO:0046872">
    <property type="term" value="F:metal ion binding"/>
    <property type="evidence" value="ECO:0007669"/>
    <property type="project" value="UniProtKB-KW"/>
</dbReference>
<keyword evidence="7 15" id="KW-0507">mRNA processing</keyword>
<evidence type="ECO:0000256" key="15">
    <source>
        <dbReference type="HAMAP-Rule" id="MF_00104"/>
    </source>
</evidence>
<dbReference type="NCBIfam" id="TIGR02191">
    <property type="entry name" value="RNaseIII"/>
    <property type="match status" value="1"/>
</dbReference>
<sequence>MEVLQAPTVTPERRKELTLFEKQSGIRFRRIDLLNLAFCHRSFANETTNAIGNNEKLEFLGDSVLGLVVAEYLFTELHDKSEGDLAKIKSFVVSEVSLADIARDLHIDDYILIGKGEEHSGGRNKRALLADAMEAVIGAYFLDSGFKPAKRFILKYLIPEINKVLQNKHHKDYKTLLQEYVQKEYKTYPKYHLIKKTGPDHAKVFWMEVTVLEKTYGPGQGRNKKEAEQKAARLAYNDLDITDE</sequence>
<evidence type="ECO:0000259" key="17">
    <source>
        <dbReference type="PROSITE" id="PS50142"/>
    </source>
</evidence>
<proteinExistence type="inferred from homology"/>
<keyword evidence="12 15" id="KW-0378">Hydrolase</keyword>
<dbReference type="GO" id="GO:0005737">
    <property type="term" value="C:cytoplasm"/>
    <property type="evidence" value="ECO:0007669"/>
    <property type="project" value="UniProtKB-SubCell"/>
</dbReference>